<reference evidence="1" key="2">
    <citation type="submission" date="2021-04" db="EMBL/GenBank/DDBJ databases">
        <authorList>
            <person name="Podell S."/>
        </authorList>
    </citation>
    <scope>NUCLEOTIDE SEQUENCE</scope>
    <source>
        <strain evidence="1">Hildebrandi</strain>
    </source>
</reference>
<organism evidence="1 2">
    <name type="scientific">Nitzschia inconspicua</name>
    <dbReference type="NCBI Taxonomy" id="303405"/>
    <lineage>
        <taxon>Eukaryota</taxon>
        <taxon>Sar</taxon>
        <taxon>Stramenopiles</taxon>
        <taxon>Ochrophyta</taxon>
        <taxon>Bacillariophyta</taxon>
        <taxon>Bacillariophyceae</taxon>
        <taxon>Bacillariophycidae</taxon>
        <taxon>Bacillariales</taxon>
        <taxon>Bacillariaceae</taxon>
        <taxon>Nitzschia</taxon>
    </lineage>
</organism>
<name>A0A9K3LX14_9STRA</name>
<reference evidence="1" key="1">
    <citation type="journal article" date="2021" name="Sci. Rep.">
        <title>Diploid genomic architecture of Nitzschia inconspicua, an elite biomass production diatom.</title>
        <authorList>
            <person name="Oliver A."/>
            <person name="Podell S."/>
            <person name="Pinowska A."/>
            <person name="Traller J.C."/>
            <person name="Smith S.R."/>
            <person name="McClure R."/>
            <person name="Beliaev A."/>
            <person name="Bohutskyi P."/>
            <person name="Hill E.A."/>
            <person name="Rabines A."/>
            <person name="Zheng H."/>
            <person name="Allen L.Z."/>
            <person name="Kuo A."/>
            <person name="Grigoriev I.V."/>
            <person name="Allen A.E."/>
            <person name="Hazlebeck D."/>
            <person name="Allen E.E."/>
        </authorList>
    </citation>
    <scope>NUCLEOTIDE SEQUENCE</scope>
    <source>
        <strain evidence="1">Hildebrandi</strain>
    </source>
</reference>
<comment type="caution">
    <text evidence="1">The sequence shown here is derived from an EMBL/GenBank/DDBJ whole genome shotgun (WGS) entry which is preliminary data.</text>
</comment>
<protein>
    <submittedName>
        <fullName evidence="1">Uncharacterized protein</fullName>
    </submittedName>
</protein>
<proteinExistence type="predicted"/>
<gene>
    <name evidence="1" type="ORF">IV203_027428</name>
</gene>
<dbReference type="Proteomes" id="UP000693970">
    <property type="component" value="Unassembled WGS sequence"/>
</dbReference>
<dbReference type="AlphaFoldDB" id="A0A9K3LX14"/>
<evidence type="ECO:0000313" key="2">
    <source>
        <dbReference type="Proteomes" id="UP000693970"/>
    </source>
</evidence>
<accession>A0A9K3LX14</accession>
<sequence length="160" mass="18207">MTVECYNVKSVQVKKRKRPERYPKAVSPVTNSSLLLLVEAADAIRQGDCLSAPKTVSPLLKPIFPTVVPHSPVTVIGRFKNERTEAFAPNYTNRKKRKLESEFSLQAQLYHIHYGNKRSFESNTIRFQQTPSMIPMHIGKPLFAPPKLLSGMQPGEIRRY</sequence>
<keyword evidence="2" id="KW-1185">Reference proteome</keyword>
<dbReference type="EMBL" id="JAGRRH010000005">
    <property type="protein sequence ID" value="KAG7369682.1"/>
    <property type="molecule type" value="Genomic_DNA"/>
</dbReference>
<evidence type="ECO:0000313" key="1">
    <source>
        <dbReference type="EMBL" id="KAG7369682.1"/>
    </source>
</evidence>